<comment type="subcellular location">
    <subcellularLocation>
        <location evidence="1">Cell membrane</location>
        <topology evidence="1">Multi-pass membrane protein</topology>
    </subcellularLocation>
</comment>
<evidence type="ECO:0000256" key="3">
    <source>
        <dbReference type="ARBA" id="ARBA00022475"/>
    </source>
</evidence>
<protein>
    <submittedName>
        <fullName evidence="8">MFS transporter</fullName>
    </submittedName>
</protein>
<feature type="transmembrane region" description="Helical" evidence="7">
    <location>
        <begin position="48"/>
        <end position="69"/>
    </location>
</feature>
<evidence type="ECO:0000313" key="8">
    <source>
        <dbReference type="EMBL" id="GHH73978.1"/>
    </source>
</evidence>
<evidence type="ECO:0000256" key="2">
    <source>
        <dbReference type="ARBA" id="ARBA00022448"/>
    </source>
</evidence>
<reference evidence="8" key="1">
    <citation type="journal article" date="2014" name="Int. J. Syst. Evol. Microbiol.">
        <title>Complete genome sequence of Corynebacterium casei LMG S-19264T (=DSM 44701T), isolated from a smear-ripened cheese.</title>
        <authorList>
            <consortium name="US DOE Joint Genome Institute (JGI-PGF)"/>
            <person name="Walter F."/>
            <person name="Albersmeier A."/>
            <person name="Kalinowski J."/>
            <person name="Ruckert C."/>
        </authorList>
    </citation>
    <scope>NUCLEOTIDE SEQUENCE</scope>
    <source>
        <strain evidence="8">JCM 4646</strain>
    </source>
</reference>
<feature type="transmembrane region" description="Helical" evidence="7">
    <location>
        <begin position="12"/>
        <end position="36"/>
    </location>
</feature>
<dbReference type="PANTHER" id="PTHR23517:SF2">
    <property type="entry name" value="MULTIDRUG RESISTANCE PROTEIN MDTH"/>
    <property type="match status" value="1"/>
</dbReference>
<dbReference type="PANTHER" id="PTHR23517">
    <property type="entry name" value="RESISTANCE PROTEIN MDTM, PUTATIVE-RELATED-RELATED"/>
    <property type="match status" value="1"/>
</dbReference>
<evidence type="ECO:0000256" key="4">
    <source>
        <dbReference type="ARBA" id="ARBA00022692"/>
    </source>
</evidence>
<sequence>MLTRILPPPGPARMLTFITMVMALGQGLWMAINAIYAVTMVHLTPGELGVSLGITAALVLVSSIPLGHLADRAGPRTVQMWSFLALAPLTAALLLVEGFWSYLVVTSVQGLAYRSGNNARKAMIAANVPQGDRVRVMAYIRAALNVTIAIGACLSGLVLAWGARAGYQGAVVLTAVCFLVTGLLTAKEAPVPPVPASAGAAFAVLRDVPFLMFTALDGLLVTHALLLDLVLPLWVIHHTGAPRWMSAVILLINTAFVVAFQTRVARGTDNPRSASWASLQGAGCVAVACVVFAMTSGAGLALACALLVLGALLHALGEIRQAAGSWTIAFDLAPDHAQGQYQGTYKMGGDIGKMFAPAVFAWLVIDHGAAGWIVLGVSYAVLGAAMPAVVARGTRSRARAAAAEPVAASA</sequence>
<feature type="transmembrane region" description="Helical" evidence="7">
    <location>
        <begin position="369"/>
        <end position="390"/>
    </location>
</feature>
<dbReference type="EMBL" id="BNBO01000021">
    <property type="protein sequence ID" value="GHH73978.1"/>
    <property type="molecule type" value="Genomic_DNA"/>
</dbReference>
<feature type="transmembrane region" description="Helical" evidence="7">
    <location>
        <begin position="210"/>
        <end position="231"/>
    </location>
</feature>
<dbReference type="GO" id="GO:0005886">
    <property type="term" value="C:plasma membrane"/>
    <property type="evidence" value="ECO:0007669"/>
    <property type="project" value="UniProtKB-SubCell"/>
</dbReference>
<organism evidence="8 9">
    <name type="scientific">Kitasatospora indigofera</name>
    <dbReference type="NCBI Taxonomy" id="67307"/>
    <lineage>
        <taxon>Bacteria</taxon>
        <taxon>Bacillati</taxon>
        <taxon>Actinomycetota</taxon>
        <taxon>Actinomycetes</taxon>
        <taxon>Kitasatosporales</taxon>
        <taxon>Streptomycetaceae</taxon>
        <taxon>Kitasatospora</taxon>
    </lineage>
</organism>
<name>A0A919KVG8_9ACTN</name>
<feature type="transmembrane region" description="Helical" evidence="7">
    <location>
        <begin position="138"/>
        <end position="160"/>
    </location>
</feature>
<evidence type="ECO:0000256" key="1">
    <source>
        <dbReference type="ARBA" id="ARBA00004651"/>
    </source>
</evidence>
<feature type="transmembrane region" description="Helical" evidence="7">
    <location>
        <begin position="243"/>
        <end position="262"/>
    </location>
</feature>
<comment type="caution">
    <text evidence="8">The sequence shown here is derived from an EMBL/GenBank/DDBJ whole genome shotgun (WGS) entry which is preliminary data.</text>
</comment>
<reference evidence="8" key="2">
    <citation type="submission" date="2020-09" db="EMBL/GenBank/DDBJ databases">
        <authorList>
            <person name="Sun Q."/>
            <person name="Ohkuma M."/>
        </authorList>
    </citation>
    <scope>NUCLEOTIDE SEQUENCE</scope>
    <source>
        <strain evidence="8">JCM 4646</strain>
    </source>
</reference>
<dbReference type="AlphaFoldDB" id="A0A919KVG8"/>
<keyword evidence="9" id="KW-1185">Reference proteome</keyword>
<dbReference type="InterPro" id="IPR050171">
    <property type="entry name" value="MFS_Transporters"/>
</dbReference>
<dbReference type="Proteomes" id="UP000617734">
    <property type="component" value="Unassembled WGS sequence"/>
</dbReference>
<keyword evidence="6 7" id="KW-0472">Membrane</keyword>
<dbReference type="SUPFAM" id="SSF103473">
    <property type="entry name" value="MFS general substrate transporter"/>
    <property type="match status" value="1"/>
</dbReference>
<evidence type="ECO:0000256" key="7">
    <source>
        <dbReference type="SAM" id="Phobius"/>
    </source>
</evidence>
<keyword evidence="2" id="KW-0813">Transport</keyword>
<evidence type="ECO:0000313" key="9">
    <source>
        <dbReference type="Proteomes" id="UP000617734"/>
    </source>
</evidence>
<dbReference type="InterPro" id="IPR011701">
    <property type="entry name" value="MFS"/>
</dbReference>
<keyword evidence="3" id="KW-1003">Cell membrane</keyword>
<dbReference type="InterPro" id="IPR036259">
    <property type="entry name" value="MFS_trans_sf"/>
</dbReference>
<accession>A0A919KVG8</accession>
<keyword evidence="4 7" id="KW-0812">Transmembrane</keyword>
<feature type="transmembrane region" description="Helical" evidence="7">
    <location>
        <begin position="81"/>
        <end position="103"/>
    </location>
</feature>
<feature type="transmembrane region" description="Helical" evidence="7">
    <location>
        <begin position="274"/>
        <end position="293"/>
    </location>
</feature>
<evidence type="ECO:0000256" key="5">
    <source>
        <dbReference type="ARBA" id="ARBA00022989"/>
    </source>
</evidence>
<proteinExistence type="predicted"/>
<dbReference type="Pfam" id="PF07690">
    <property type="entry name" value="MFS_1"/>
    <property type="match status" value="1"/>
</dbReference>
<evidence type="ECO:0000256" key="6">
    <source>
        <dbReference type="ARBA" id="ARBA00023136"/>
    </source>
</evidence>
<feature type="transmembrane region" description="Helical" evidence="7">
    <location>
        <begin position="167"/>
        <end position="186"/>
    </location>
</feature>
<gene>
    <name evidence="8" type="ORF">GCM10018781_39750</name>
</gene>
<dbReference type="Gene3D" id="1.20.1250.20">
    <property type="entry name" value="MFS general substrate transporter like domains"/>
    <property type="match status" value="1"/>
</dbReference>
<keyword evidence="5 7" id="KW-1133">Transmembrane helix</keyword>
<dbReference type="GO" id="GO:0022857">
    <property type="term" value="F:transmembrane transporter activity"/>
    <property type="evidence" value="ECO:0007669"/>
    <property type="project" value="InterPro"/>
</dbReference>